<protein>
    <submittedName>
        <fullName evidence="1">Uncharacterized protein</fullName>
    </submittedName>
</protein>
<dbReference type="RefSeq" id="XP_009153864.1">
    <property type="nucleotide sequence ID" value="XM_009155616.1"/>
</dbReference>
<name>H6BSQ1_EXODN</name>
<accession>H6BSQ1</accession>
<dbReference type="AlphaFoldDB" id="H6BSQ1"/>
<dbReference type="GeneID" id="20306236"/>
<keyword evidence="2" id="KW-1185">Reference proteome</keyword>
<reference evidence="1" key="1">
    <citation type="submission" date="2011-07" db="EMBL/GenBank/DDBJ databases">
        <title>The Genome Sequence of Exophiala (Wangiella) dermatitidis NIH/UT8656.</title>
        <authorList>
            <consortium name="The Broad Institute Genome Sequencing Platform"/>
            <person name="Cuomo C."/>
            <person name="Wang Z."/>
            <person name="Hunicke-Smith S."/>
            <person name="Szanislo P.J."/>
            <person name="Earl A."/>
            <person name="Young S.K."/>
            <person name="Zeng Q."/>
            <person name="Gargeya S."/>
            <person name="Fitzgerald M."/>
            <person name="Haas B."/>
            <person name="Abouelleil A."/>
            <person name="Alvarado L."/>
            <person name="Arachchi H.M."/>
            <person name="Berlin A."/>
            <person name="Brown A."/>
            <person name="Chapman S.B."/>
            <person name="Chen Z."/>
            <person name="Dunbar C."/>
            <person name="Freedman E."/>
            <person name="Gearin G."/>
            <person name="Gellesch M."/>
            <person name="Goldberg J."/>
            <person name="Griggs A."/>
            <person name="Gujja S."/>
            <person name="Heiman D."/>
            <person name="Howarth C."/>
            <person name="Larson L."/>
            <person name="Lui A."/>
            <person name="MacDonald P.J.P."/>
            <person name="Montmayeur A."/>
            <person name="Murphy C."/>
            <person name="Neiman D."/>
            <person name="Pearson M."/>
            <person name="Priest M."/>
            <person name="Roberts A."/>
            <person name="Saif S."/>
            <person name="Shea T."/>
            <person name="Shenoy N."/>
            <person name="Sisk P."/>
            <person name="Stolte C."/>
            <person name="Sykes S."/>
            <person name="Wortman J."/>
            <person name="Nusbaum C."/>
            <person name="Birren B."/>
        </authorList>
    </citation>
    <scope>NUCLEOTIDE SEQUENCE</scope>
    <source>
        <strain evidence="1">NIH/UT8656</strain>
    </source>
</reference>
<dbReference type="HOGENOM" id="CLU_2210036_0_0_1"/>
<dbReference type="EMBL" id="JH226131">
    <property type="protein sequence ID" value="EHY53403.1"/>
    <property type="molecule type" value="Genomic_DNA"/>
</dbReference>
<dbReference type="Proteomes" id="UP000007304">
    <property type="component" value="Unassembled WGS sequence"/>
</dbReference>
<sequence>MPESLMARVRSIHIEQVLKKHAINWSNLEQQRKRVNALMHSWRVEEFTKCRNSDDPGVIKIMMAASPLTFNIMMDEWLQLSAGMAPSFLLPDPTNSEQSGKLYGNQY</sequence>
<evidence type="ECO:0000313" key="2">
    <source>
        <dbReference type="Proteomes" id="UP000007304"/>
    </source>
</evidence>
<evidence type="ECO:0000313" key="1">
    <source>
        <dbReference type="EMBL" id="EHY53403.1"/>
    </source>
</evidence>
<dbReference type="VEuPathDB" id="FungiDB:HMPREF1120_01597"/>
<dbReference type="InParanoid" id="H6BSQ1"/>
<organism evidence="1 2">
    <name type="scientific">Exophiala dermatitidis (strain ATCC 34100 / CBS 525.76 / NIH/UT8656)</name>
    <name type="common">Black yeast</name>
    <name type="synonym">Wangiella dermatitidis</name>
    <dbReference type="NCBI Taxonomy" id="858893"/>
    <lineage>
        <taxon>Eukaryota</taxon>
        <taxon>Fungi</taxon>
        <taxon>Dikarya</taxon>
        <taxon>Ascomycota</taxon>
        <taxon>Pezizomycotina</taxon>
        <taxon>Eurotiomycetes</taxon>
        <taxon>Chaetothyriomycetidae</taxon>
        <taxon>Chaetothyriales</taxon>
        <taxon>Herpotrichiellaceae</taxon>
        <taxon>Exophiala</taxon>
    </lineage>
</organism>
<proteinExistence type="predicted"/>
<gene>
    <name evidence="1" type="ORF">HMPREF1120_01597</name>
</gene>